<evidence type="ECO:0000256" key="2">
    <source>
        <dbReference type="ARBA" id="ARBA00022737"/>
    </source>
</evidence>
<dbReference type="InterPro" id="IPR001781">
    <property type="entry name" value="Znf_LIM"/>
</dbReference>
<dbReference type="EMBL" id="BGPR01008461">
    <property type="protein sequence ID" value="GBN33964.1"/>
    <property type="molecule type" value="Genomic_DNA"/>
</dbReference>
<name>A0A4Y2N5R6_ARAVE</name>
<keyword evidence="1 5" id="KW-0479">Metal-binding</keyword>
<dbReference type="GO" id="GO:0005925">
    <property type="term" value="C:focal adhesion"/>
    <property type="evidence" value="ECO:0007669"/>
    <property type="project" value="TreeGrafter"/>
</dbReference>
<evidence type="ECO:0000259" key="7">
    <source>
        <dbReference type="PROSITE" id="PS50023"/>
    </source>
</evidence>
<feature type="region of interest" description="Disordered" evidence="6">
    <location>
        <begin position="1"/>
        <end position="171"/>
    </location>
</feature>
<evidence type="ECO:0000256" key="4">
    <source>
        <dbReference type="ARBA" id="ARBA00023038"/>
    </source>
</evidence>
<feature type="compositionally biased region" description="Polar residues" evidence="6">
    <location>
        <begin position="16"/>
        <end position="25"/>
    </location>
</feature>
<dbReference type="PANTHER" id="PTHR24207">
    <property type="entry name" value="ZYX102 PROTEIN"/>
    <property type="match status" value="1"/>
</dbReference>
<dbReference type="SUPFAM" id="SSF57716">
    <property type="entry name" value="Glucocorticoid receptor-like (DNA-binding domain)"/>
    <property type="match status" value="1"/>
</dbReference>
<dbReference type="FunFam" id="2.10.110.10:FF:000057">
    <property type="entry name" value="Zyxin"/>
    <property type="match status" value="1"/>
</dbReference>
<dbReference type="CDD" id="cd09437">
    <property type="entry name" value="LIM3_LPP"/>
    <property type="match status" value="1"/>
</dbReference>
<feature type="compositionally biased region" description="Low complexity" evidence="6">
    <location>
        <begin position="97"/>
        <end position="107"/>
    </location>
</feature>
<dbReference type="GO" id="GO:0098609">
    <property type="term" value="P:cell-cell adhesion"/>
    <property type="evidence" value="ECO:0007669"/>
    <property type="project" value="TreeGrafter"/>
</dbReference>
<evidence type="ECO:0000256" key="1">
    <source>
        <dbReference type="ARBA" id="ARBA00022723"/>
    </source>
</evidence>
<dbReference type="PROSITE" id="PS50023">
    <property type="entry name" value="LIM_DOMAIN_2"/>
    <property type="match status" value="1"/>
</dbReference>
<dbReference type="GO" id="GO:0001725">
    <property type="term" value="C:stress fiber"/>
    <property type="evidence" value="ECO:0007669"/>
    <property type="project" value="TreeGrafter"/>
</dbReference>
<feature type="compositionally biased region" description="Low complexity" evidence="6">
    <location>
        <begin position="133"/>
        <end position="149"/>
    </location>
</feature>
<dbReference type="PANTHER" id="PTHR24207:SF2">
    <property type="entry name" value="ZYX102 PROTEIN"/>
    <property type="match status" value="1"/>
</dbReference>
<accession>A0A4Y2N5R6</accession>
<keyword evidence="4 5" id="KW-0440">LIM domain</keyword>
<dbReference type="Pfam" id="PF00412">
    <property type="entry name" value="LIM"/>
    <property type="match status" value="2"/>
</dbReference>
<feature type="compositionally biased region" description="Polar residues" evidence="6">
    <location>
        <begin position="60"/>
        <end position="72"/>
    </location>
</feature>
<dbReference type="GO" id="GO:0046872">
    <property type="term" value="F:metal ion binding"/>
    <property type="evidence" value="ECO:0007669"/>
    <property type="project" value="UniProtKB-KW"/>
</dbReference>
<dbReference type="Proteomes" id="UP000499080">
    <property type="component" value="Unassembled WGS sequence"/>
</dbReference>
<keyword evidence="9" id="KW-1185">Reference proteome</keyword>
<reference evidence="8 9" key="1">
    <citation type="journal article" date="2019" name="Sci. Rep.">
        <title>Orb-weaving spider Araneus ventricosus genome elucidates the spidroin gene catalogue.</title>
        <authorList>
            <person name="Kono N."/>
            <person name="Nakamura H."/>
            <person name="Ohtoshi R."/>
            <person name="Moran D.A.P."/>
            <person name="Shinohara A."/>
            <person name="Yoshida Y."/>
            <person name="Fujiwara M."/>
            <person name="Mori M."/>
            <person name="Tomita M."/>
            <person name="Arakawa K."/>
        </authorList>
    </citation>
    <scope>NUCLEOTIDE SEQUENCE [LARGE SCALE GENOMIC DNA]</scope>
</reference>
<dbReference type="AlphaFoldDB" id="A0A4Y2N5R6"/>
<comment type="caution">
    <text evidence="8">The sequence shown here is derived from an EMBL/GenBank/DDBJ whole genome shotgun (WGS) entry which is preliminary data.</text>
</comment>
<organism evidence="8 9">
    <name type="scientific">Araneus ventricosus</name>
    <name type="common">Orbweaver spider</name>
    <name type="synonym">Epeira ventricosa</name>
    <dbReference type="NCBI Taxonomy" id="182803"/>
    <lineage>
        <taxon>Eukaryota</taxon>
        <taxon>Metazoa</taxon>
        <taxon>Ecdysozoa</taxon>
        <taxon>Arthropoda</taxon>
        <taxon>Chelicerata</taxon>
        <taxon>Arachnida</taxon>
        <taxon>Araneae</taxon>
        <taxon>Araneomorphae</taxon>
        <taxon>Entelegynae</taxon>
        <taxon>Araneoidea</taxon>
        <taxon>Araneidae</taxon>
        <taxon>Araneus</taxon>
    </lineage>
</organism>
<feature type="compositionally biased region" description="Pro residues" evidence="6">
    <location>
        <begin position="108"/>
        <end position="120"/>
    </location>
</feature>
<evidence type="ECO:0000256" key="3">
    <source>
        <dbReference type="ARBA" id="ARBA00022833"/>
    </source>
</evidence>
<keyword evidence="2" id="KW-0677">Repeat</keyword>
<protein>
    <submittedName>
        <fullName evidence="8">Lipoma-preferred partner</fullName>
    </submittedName>
</protein>
<evidence type="ECO:0000256" key="6">
    <source>
        <dbReference type="SAM" id="MobiDB-lite"/>
    </source>
</evidence>
<feature type="domain" description="LIM zinc-binding" evidence="7">
    <location>
        <begin position="288"/>
        <end position="357"/>
    </location>
</feature>
<dbReference type="OrthoDB" id="25414at2759"/>
<evidence type="ECO:0000256" key="5">
    <source>
        <dbReference type="PROSITE-ProRule" id="PRU00125"/>
    </source>
</evidence>
<dbReference type="Gene3D" id="2.10.110.10">
    <property type="entry name" value="Cysteine Rich Protein"/>
    <property type="match status" value="2"/>
</dbReference>
<gene>
    <name evidence="8" type="primary">LPP_2</name>
    <name evidence="8" type="ORF">AVEN_223870_1</name>
</gene>
<keyword evidence="3 5" id="KW-0862">Zinc</keyword>
<evidence type="ECO:0000313" key="9">
    <source>
        <dbReference type="Proteomes" id="UP000499080"/>
    </source>
</evidence>
<sequence length="366" mass="40208">MASNPEMLVREMGHLQISNYSPQQYSPSNKKVAPVVPPKPKSDMYATVASKSNGMYHASIHSSPHSATTVHSTGDPIYSNYHPDDDLPPPPPPPPQQVSYSPPSSQHYPPPPPDTVPAPSSPANSTYGTQAGYSSYRPNSSVSSYDTSSIYEPITPRPPSQMSNRSNYSMGSGSTSLYSSYYPASGRGKGSAGRPTGKEAEVDRLTDLMVQSMENSSDPEFYEEEEEEEIPVIGEFRCEKILRATGKPYHPNCFTCVVCGKCLDGIPFTVDATNQIYCIDDFHKKFAPRCCVCQQPIMPEHGKEETVRVVALDRSFHVQCYRCEDCGLQLSSEAEGSCYPLDDHILCRSCNAKRVQALTSCMTTEL</sequence>
<proteinExistence type="predicted"/>
<evidence type="ECO:0000313" key="8">
    <source>
        <dbReference type="EMBL" id="GBN33964.1"/>
    </source>
</evidence>
<dbReference type="SMART" id="SM00132">
    <property type="entry name" value="LIM"/>
    <property type="match status" value="2"/>
</dbReference>